<organism evidence="2 3">
    <name type="scientific">Staphylococcus canis</name>
    <dbReference type="NCBI Taxonomy" id="2724942"/>
    <lineage>
        <taxon>Bacteria</taxon>
        <taxon>Bacillati</taxon>
        <taxon>Bacillota</taxon>
        <taxon>Bacilli</taxon>
        <taxon>Bacillales</taxon>
        <taxon>Staphylococcaceae</taxon>
        <taxon>Staphylococcus</taxon>
    </lineage>
</organism>
<dbReference type="Proteomes" id="UP000751852">
    <property type="component" value="Unassembled WGS sequence"/>
</dbReference>
<evidence type="ECO:0000313" key="3">
    <source>
        <dbReference type="Proteomes" id="UP000751852"/>
    </source>
</evidence>
<accession>A0ABS0TAJ9</accession>
<dbReference type="PANTHER" id="PTHR43355">
    <property type="entry name" value="FLAVIN REDUCTASE (NADPH)"/>
    <property type="match status" value="1"/>
</dbReference>
<dbReference type="InterPro" id="IPR016040">
    <property type="entry name" value="NAD(P)-bd_dom"/>
</dbReference>
<dbReference type="InterPro" id="IPR036291">
    <property type="entry name" value="NAD(P)-bd_dom_sf"/>
</dbReference>
<dbReference type="Pfam" id="PF13460">
    <property type="entry name" value="NAD_binding_10"/>
    <property type="match status" value="1"/>
</dbReference>
<evidence type="ECO:0000313" key="2">
    <source>
        <dbReference type="EMBL" id="MBI5975738.1"/>
    </source>
</evidence>
<protein>
    <submittedName>
        <fullName evidence="2">NAD(P)H-binding protein</fullName>
    </submittedName>
</protein>
<evidence type="ECO:0000259" key="1">
    <source>
        <dbReference type="Pfam" id="PF13460"/>
    </source>
</evidence>
<proteinExistence type="predicted"/>
<dbReference type="SUPFAM" id="SSF51735">
    <property type="entry name" value="NAD(P)-binding Rossmann-fold domains"/>
    <property type="match status" value="1"/>
</dbReference>
<feature type="domain" description="NAD(P)-binding" evidence="1">
    <location>
        <begin position="7"/>
        <end position="169"/>
    </location>
</feature>
<gene>
    <name evidence="2" type="ORF">HHH54_09015</name>
</gene>
<dbReference type="RefSeq" id="WP_198618512.1">
    <property type="nucleotide sequence ID" value="NZ_JABANU010000024.1"/>
</dbReference>
<comment type="caution">
    <text evidence="2">The sequence shown here is derived from an EMBL/GenBank/DDBJ whole genome shotgun (WGS) entry which is preliminary data.</text>
</comment>
<dbReference type="EMBL" id="JABANU010000024">
    <property type="protein sequence ID" value="MBI5975738.1"/>
    <property type="molecule type" value="Genomic_DNA"/>
</dbReference>
<sequence>MKIGIIGATGKQGYFLTEQAITRGHDVTALIRNASKLKFDIPYIEKDILDIQREDIQDFDVVICAFRAPQGHEDLYISVTNHLADLVKGTSIRLMFVGGAGRLYLDKNKTKRVVDNRGIPSSMRPTVENMVKAYEALTQTQDVNWTYVSPSGNFDFNGPETGEYRIGTDYILTNNNGESYVSYKDYSLAFLDEVEKNEHPNQGIMVVSNS</sequence>
<reference evidence="2 3" key="1">
    <citation type="submission" date="2020-04" db="EMBL/GenBank/DDBJ databases">
        <title>Staphylococcus species from domestic dog.</title>
        <authorList>
            <person name="Paterson G.K."/>
        </authorList>
    </citation>
    <scope>NUCLEOTIDE SEQUENCE [LARGE SCALE GENOMIC DNA]</scope>
    <source>
        <strain evidence="2 3">H16/1A</strain>
    </source>
</reference>
<dbReference type="Gene3D" id="3.40.50.720">
    <property type="entry name" value="NAD(P)-binding Rossmann-like Domain"/>
    <property type="match status" value="1"/>
</dbReference>
<dbReference type="PANTHER" id="PTHR43355:SF2">
    <property type="entry name" value="FLAVIN REDUCTASE (NADPH)"/>
    <property type="match status" value="1"/>
</dbReference>
<dbReference type="InterPro" id="IPR051606">
    <property type="entry name" value="Polyketide_Oxido-like"/>
</dbReference>
<name>A0ABS0TAJ9_9STAP</name>
<keyword evidence="3" id="KW-1185">Reference proteome</keyword>